<feature type="compositionally biased region" description="Gly residues" evidence="2">
    <location>
        <begin position="149"/>
        <end position="179"/>
    </location>
</feature>
<feature type="domain" description="Secretion system C-terminal sorting" evidence="4">
    <location>
        <begin position="1204"/>
        <end position="1279"/>
    </location>
</feature>
<dbReference type="Proteomes" id="UP000478505">
    <property type="component" value="Unassembled WGS sequence"/>
</dbReference>
<evidence type="ECO:0000259" key="4">
    <source>
        <dbReference type="Pfam" id="PF18962"/>
    </source>
</evidence>
<keyword evidence="7" id="KW-1185">Reference proteome</keyword>
<keyword evidence="1 3" id="KW-0732">Signal</keyword>
<sequence>MKFHILRTPLLFLFTLLFCFFGQSTFSQETVTDVYTTPGASTFTVPGGVTEITVELWGAGGAGGQGAEKQGTYSGGGGGGGAYSVQTLAVLSGQTYTINVGAGGSFLTGERDGGLSSVVFVDAGLEVTANGGTAGSNTIKNPGSPRVNGPGGAGGSGGTYAGGGGADGSSTGGGGGGSSAGTASPGETAIDFNGAIAPSGGGNGGNGRTGSAGAGSPGTAPGGGGGGGFGGGANNTGYVGGAGGDGQVKITYTLPPVAPSLELSSVGTNPTGQGPALSAAVQLSENTNNPNANNFVTYSPSLGATVTFDNQLYNFQGFTENAAVVFGYAAAATDIYRAPEAAFGDPVDSYFTSSSSPEGAGFSVSENRGLSILTTTAPLLDDGVNTNSKVRMADMLIEFDTPLTDPIIHIAGLGGGDPANQSYTTELELIDTDKSLTRLSGTSAFEVNSTEILHAQTAPSNTGDGSAQGSVRLNGQNITSVRFKVFIRGNGSGPWAASSTDPAGDGWLISFSSQLPDSDNDGVLDKNDEDIDNDGILNTEEGVSSNQDTDGDGLRDFLDLDSDGDGCSDANEYYNYPSADGRDGGEFGQGIPAVTAAGRVADAGYNGDVTNVTNASVNSSCDAYILQTNGDWATGSNWNFNRRPSALDTAIVRANATLVASQEVGTLTIDPTFTVSIASDISLNIKENLTNNGAIDGDGYVVFDGTAAQQIIGDGTDAGSFTNIRLNNTAGLTLTDDADIFEVLDLETGTFTIEPGKFLTFKSSAAQTAVLTELASGADISGCVIIERYIPASNRSFRYMASPVNTQTARACGRESINTNLQEGHQVTDYTKYSESEQTPGFGTHITGPNAVANGFDATQTGNPSMYTWDVSVSPANWKAIPNTNGTTLDIGKAFALMVRGGRELDLNVNNTQLGSATTLRFTGELATGNVPVNNLAFGNGEFSLVANPYQAQVNIKALLNSVDAAGINNTVWVYDPNLGVHGGYVTVDLSTTDGNVVPSESSADIFLQPNQSMFVENTADAPALTFKEIYKKDLNSEFTNGTFSVDNTGTLDITLRRNHQSNFIVVDGVRLYFEESLDNKIQNNDALKFWNTGESLAISHFDKYLSIERRNYPEAEESVQLSLFNYSNAEYKFELDARNFEKTAYLKDTYTGQLHKLENNAVTVYGFTADNKISESVSETRFELRFEAETLGTEDMEIADLSVYPNPASELLHIQVPNLNGEKAELQLIDMAGRLVFRETVSPQNGVLSTRKIEHVGSGVYLVKIQVDTREYSKKIIIE</sequence>
<feature type="chain" id="PRO_5025352679" evidence="3">
    <location>
        <begin position="28"/>
        <end position="1280"/>
    </location>
</feature>
<gene>
    <name evidence="6" type="ORF">G3567_12745</name>
</gene>
<dbReference type="InterPro" id="IPR028974">
    <property type="entry name" value="TSP_type-3_rpt"/>
</dbReference>
<dbReference type="AlphaFoldDB" id="A0A6B3RBV4"/>
<feature type="signal peptide" evidence="3">
    <location>
        <begin position="1"/>
        <end position="27"/>
    </location>
</feature>
<evidence type="ECO:0000313" key="6">
    <source>
        <dbReference type="EMBL" id="NEV95004.1"/>
    </source>
</evidence>
<organism evidence="6 7">
    <name type="scientific">Psychroflexus aurantiacus</name>
    <dbReference type="NCBI Taxonomy" id="2709310"/>
    <lineage>
        <taxon>Bacteria</taxon>
        <taxon>Pseudomonadati</taxon>
        <taxon>Bacteroidota</taxon>
        <taxon>Flavobacteriia</taxon>
        <taxon>Flavobacteriales</taxon>
        <taxon>Flavobacteriaceae</taxon>
        <taxon>Psychroflexus</taxon>
    </lineage>
</organism>
<dbReference type="RefSeq" id="WP_164005699.1">
    <property type="nucleotide sequence ID" value="NZ_JAAIKD010000009.1"/>
</dbReference>
<dbReference type="EMBL" id="JAAIKD010000009">
    <property type="protein sequence ID" value="NEV95004.1"/>
    <property type="molecule type" value="Genomic_DNA"/>
</dbReference>
<dbReference type="NCBIfam" id="TIGR04183">
    <property type="entry name" value="Por_Secre_tail"/>
    <property type="match status" value="1"/>
</dbReference>
<dbReference type="SUPFAM" id="SSF103647">
    <property type="entry name" value="TSP type-3 repeat"/>
    <property type="match status" value="1"/>
</dbReference>
<feature type="compositionally biased region" description="Acidic residues" evidence="2">
    <location>
        <begin position="518"/>
        <end position="533"/>
    </location>
</feature>
<comment type="caution">
    <text evidence="6">The sequence shown here is derived from an EMBL/GenBank/DDBJ whole genome shotgun (WGS) entry which is preliminary data.</text>
</comment>
<evidence type="ECO:0000256" key="1">
    <source>
        <dbReference type="ARBA" id="ARBA00022729"/>
    </source>
</evidence>
<feature type="region of interest" description="Disordered" evidence="2">
    <location>
        <begin position="130"/>
        <end position="227"/>
    </location>
</feature>
<feature type="region of interest" description="Disordered" evidence="2">
    <location>
        <begin position="518"/>
        <end position="561"/>
    </location>
</feature>
<dbReference type="InterPro" id="IPR026444">
    <property type="entry name" value="Secre_tail"/>
</dbReference>
<protein>
    <submittedName>
        <fullName evidence="6">T9SS type A sorting domain-containing protein</fullName>
    </submittedName>
</protein>
<name>A0A6B3RBV4_9FLAO</name>
<dbReference type="GO" id="GO:0005509">
    <property type="term" value="F:calcium ion binding"/>
    <property type="evidence" value="ECO:0007669"/>
    <property type="project" value="InterPro"/>
</dbReference>
<evidence type="ECO:0000256" key="3">
    <source>
        <dbReference type="SAM" id="SignalP"/>
    </source>
</evidence>
<feature type="domain" description="Glycine-rich" evidence="5">
    <location>
        <begin position="36"/>
        <end position="252"/>
    </location>
</feature>
<proteinExistence type="predicted"/>
<evidence type="ECO:0000256" key="2">
    <source>
        <dbReference type="SAM" id="MobiDB-lite"/>
    </source>
</evidence>
<dbReference type="Gene3D" id="4.10.1080.10">
    <property type="entry name" value="TSP type-3 repeat"/>
    <property type="match status" value="1"/>
</dbReference>
<accession>A0A6B3RBV4</accession>
<evidence type="ECO:0000313" key="7">
    <source>
        <dbReference type="Proteomes" id="UP000478505"/>
    </source>
</evidence>
<reference evidence="6 7" key="1">
    <citation type="submission" date="2020-02" db="EMBL/GenBank/DDBJ databases">
        <title>Flavobacteriaceae Psychroflexus bacterium YR1-1, complete genome.</title>
        <authorList>
            <person name="Li Y."/>
            <person name="Wu S."/>
        </authorList>
    </citation>
    <scope>NUCLEOTIDE SEQUENCE [LARGE SCALE GENOMIC DNA]</scope>
    <source>
        <strain evidence="6 7">YR1-1</strain>
    </source>
</reference>
<dbReference type="Pfam" id="PF21722">
    <property type="entry name" value="Gly_rich_2"/>
    <property type="match status" value="1"/>
</dbReference>
<feature type="compositionally biased region" description="Gly residues" evidence="2">
    <location>
        <begin position="199"/>
        <end position="227"/>
    </location>
</feature>
<feature type="compositionally biased region" description="Low complexity" evidence="2">
    <location>
        <begin position="180"/>
        <end position="198"/>
    </location>
</feature>
<dbReference type="InterPro" id="IPR049304">
    <property type="entry name" value="Gly_rich_dom"/>
</dbReference>
<evidence type="ECO:0000259" key="5">
    <source>
        <dbReference type="Pfam" id="PF21722"/>
    </source>
</evidence>
<dbReference type="Pfam" id="PF18962">
    <property type="entry name" value="Por_Secre_tail"/>
    <property type="match status" value="1"/>
</dbReference>